<dbReference type="Proteomes" id="UP001629953">
    <property type="component" value="Unassembled WGS sequence"/>
</dbReference>
<comment type="caution">
    <text evidence="5">The sequence shown here is derived from an EMBL/GenBank/DDBJ whole genome shotgun (WGS) entry which is preliminary data.</text>
</comment>
<dbReference type="PROSITE" id="PS01124">
    <property type="entry name" value="HTH_ARAC_FAMILY_2"/>
    <property type="match status" value="1"/>
</dbReference>
<keyword evidence="2" id="KW-0238">DNA-binding</keyword>
<gene>
    <name evidence="5" type="ORF">ABUE30_13075</name>
</gene>
<keyword evidence="6" id="KW-1185">Reference proteome</keyword>
<dbReference type="PRINTS" id="PR00032">
    <property type="entry name" value="HTHARAC"/>
</dbReference>
<dbReference type="SUPFAM" id="SSF109998">
    <property type="entry name" value="Triger factor/SurA peptide-binding domain-like"/>
    <property type="match status" value="1"/>
</dbReference>
<dbReference type="Pfam" id="PF12625">
    <property type="entry name" value="Arabinose_bd"/>
    <property type="match status" value="1"/>
</dbReference>
<dbReference type="PANTHER" id="PTHR47894">
    <property type="entry name" value="HTH-TYPE TRANSCRIPTIONAL REGULATOR GADX"/>
    <property type="match status" value="1"/>
</dbReference>
<feature type="domain" description="HTH araC/xylS-type" evidence="4">
    <location>
        <begin position="232"/>
        <end position="330"/>
    </location>
</feature>
<evidence type="ECO:0000313" key="6">
    <source>
        <dbReference type="Proteomes" id="UP001629953"/>
    </source>
</evidence>
<dbReference type="RefSeq" id="WP_408624360.1">
    <property type="nucleotide sequence ID" value="NZ_JBEQCT010000006.1"/>
</dbReference>
<keyword evidence="3" id="KW-0804">Transcription</keyword>
<evidence type="ECO:0000256" key="1">
    <source>
        <dbReference type="ARBA" id="ARBA00023015"/>
    </source>
</evidence>
<dbReference type="PANTHER" id="PTHR47894:SF4">
    <property type="entry name" value="HTH-TYPE TRANSCRIPTIONAL REGULATOR GADX"/>
    <property type="match status" value="1"/>
</dbReference>
<dbReference type="SUPFAM" id="SSF46689">
    <property type="entry name" value="Homeodomain-like"/>
    <property type="match status" value="1"/>
</dbReference>
<keyword evidence="1" id="KW-0805">Transcription regulation</keyword>
<proteinExistence type="predicted"/>
<accession>A0ABW9G8X5</accession>
<name>A0ABW9G8X5_9GAMM</name>
<dbReference type="Pfam" id="PF12833">
    <property type="entry name" value="HTH_18"/>
    <property type="match status" value="1"/>
</dbReference>
<reference evidence="5 6" key="1">
    <citation type="journal article" date="2013" name="Int. J. Syst. Evol. Microbiol.">
        <title>Celerinatantimonas yamalensis sp. nov., a cold-adapted diazotrophic bacterium from a cold permafrost brine.</title>
        <authorList>
            <person name="Shcherbakova V."/>
            <person name="Chuvilskaya N."/>
            <person name="Rivkina E."/>
            <person name="Demidov N."/>
            <person name="Uchaeva V."/>
            <person name="Suetin S."/>
            <person name="Suzina N."/>
            <person name="Gilichinsky D."/>
        </authorList>
    </citation>
    <scope>NUCLEOTIDE SEQUENCE [LARGE SCALE GENOMIC DNA]</scope>
    <source>
        <strain evidence="5 6">C7</strain>
    </source>
</reference>
<evidence type="ECO:0000256" key="3">
    <source>
        <dbReference type="ARBA" id="ARBA00023163"/>
    </source>
</evidence>
<sequence length="351" mass="39952">MNQGILAAAATGLDDFIAQVGGDVEQILASSHIDPQILTSPTLSLQLVNYCQVLEQAAQQSGFNNFGLYYGRQFQPQSLGLIGYIGLCSANLGEALRNVVNAFCWHQHDTFVQLVEQADCWRFDYQVRHGAILCRRQDSELTLGMINNLIRQACGKNWAPREVHFEHPRPEQWHDHCKVFDAPVYFDQPFNSLFIRKADVLKAMPSPDPILLSVMLDAIRRLNSDHRQDLINQTRAQIQTALLSGEPDLESIAEQLGLSRWSLQRRLRQNGLTFSGLIEQVRCDMATHYLRQQQIPISEMGMLLGYSETSAFSRAFRRWFGVSPRQFRQRQQSMLKHAPSNTMAAYQVKVC</sequence>
<evidence type="ECO:0000259" key="4">
    <source>
        <dbReference type="PROSITE" id="PS01124"/>
    </source>
</evidence>
<dbReference type="Gene3D" id="1.10.10.60">
    <property type="entry name" value="Homeodomain-like"/>
    <property type="match status" value="1"/>
</dbReference>
<dbReference type="InterPro" id="IPR018060">
    <property type="entry name" value="HTH_AraC"/>
</dbReference>
<evidence type="ECO:0000313" key="5">
    <source>
        <dbReference type="EMBL" id="MFM2485977.1"/>
    </source>
</evidence>
<evidence type="ECO:0000256" key="2">
    <source>
        <dbReference type="ARBA" id="ARBA00023125"/>
    </source>
</evidence>
<protein>
    <submittedName>
        <fullName evidence="5">AraC family transcriptional regulator</fullName>
    </submittedName>
</protein>
<dbReference type="InterPro" id="IPR020449">
    <property type="entry name" value="Tscrpt_reg_AraC-type_HTH"/>
</dbReference>
<dbReference type="InterPro" id="IPR032687">
    <property type="entry name" value="AraC-type_N"/>
</dbReference>
<dbReference type="InterPro" id="IPR027304">
    <property type="entry name" value="Trigger_fact/SurA_dom_sf"/>
</dbReference>
<organism evidence="5 6">
    <name type="scientific">Celerinatantimonas yamalensis</name>
    <dbReference type="NCBI Taxonomy" id="559956"/>
    <lineage>
        <taxon>Bacteria</taxon>
        <taxon>Pseudomonadati</taxon>
        <taxon>Pseudomonadota</taxon>
        <taxon>Gammaproteobacteria</taxon>
        <taxon>Celerinatantimonadaceae</taxon>
        <taxon>Celerinatantimonas</taxon>
    </lineage>
</organism>
<dbReference type="InterPro" id="IPR009057">
    <property type="entry name" value="Homeodomain-like_sf"/>
</dbReference>
<dbReference type="SMART" id="SM00342">
    <property type="entry name" value="HTH_ARAC"/>
    <property type="match status" value="1"/>
</dbReference>
<dbReference type="EMBL" id="JBEQCT010000006">
    <property type="protein sequence ID" value="MFM2485977.1"/>
    <property type="molecule type" value="Genomic_DNA"/>
</dbReference>